<accession>A0A087U3P8</accession>
<proteinExistence type="predicted"/>
<feature type="non-terminal residue" evidence="1">
    <location>
        <position position="54"/>
    </location>
</feature>
<gene>
    <name evidence="1" type="ORF">X975_10341</name>
</gene>
<dbReference type="Proteomes" id="UP000054359">
    <property type="component" value="Unassembled WGS sequence"/>
</dbReference>
<keyword evidence="2" id="KW-1185">Reference proteome</keyword>
<sequence length="54" mass="6341">MGRRNRPLVPSITTTCLSVCLYRRRFINIPETWRGSPFGYGFFPLLAKRPEVLR</sequence>
<dbReference type="AlphaFoldDB" id="A0A087U3P8"/>
<dbReference type="EMBL" id="KK118018">
    <property type="protein sequence ID" value="KFM71987.1"/>
    <property type="molecule type" value="Genomic_DNA"/>
</dbReference>
<reference evidence="1 2" key="1">
    <citation type="submission" date="2013-11" db="EMBL/GenBank/DDBJ databases">
        <title>Genome sequencing of Stegodyphus mimosarum.</title>
        <authorList>
            <person name="Bechsgaard J."/>
        </authorList>
    </citation>
    <scope>NUCLEOTIDE SEQUENCE [LARGE SCALE GENOMIC DNA]</scope>
</reference>
<name>A0A087U3P8_STEMI</name>
<evidence type="ECO:0000313" key="1">
    <source>
        <dbReference type="EMBL" id="KFM71987.1"/>
    </source>
</evidence>
<protein>
    <submittedName>
        <fullName evidence="1">Uncharacterized protein</fullName>
    </submittedName>
</protein>
<organism evidence="1 2">
    <name type="scientific">Stegodyphus mimosarum</name>
    <name type="common">African social velvet spider</name>
    <dbReference type="NCBI Taxonomy" id="407821"/>
    <lineage>
        <taxon>Eukaryota</taxon>
        <taxon>Metazoa</taxon>
        <taxon>Ecdysozoa</taxon>
        <taxon>Arthropoda</taxon>
        <taxon>Chelicerata</taxon>
        <taxon>Arachnida</taxon>
        <taxon>Araneae</taxon>
        <taxon>Araneomorphae</taxon>
        <taxon>Entelegynae</taxon>
        <taxon>Eresoidea</taxon>
        <taxon>Eresidae</taxon>
        <taxon>Stegodyphus</taxon>
    </lineage>
</organism>
<evidence type="ECO:0000313" key="2">
    <source>
        <dbReference type="Proteomes" id="UP000054359"/>
    </source>
</evidence>